<dbReference type="EMBL" id="JACDUO010000001">
    <property type="protein sequence ID" value="MBA2864156.1"/>
    <property type="molecule type" value="Genomic_DNA"/>
</dbReference>
<gene>
    <name evidence="2" type="ORF">HNP94_001156</name>
    <name evidence="3" type="ORF">HNP96_001123</name>
    <name evidence="1" type="ORF">MMJJ_03230</name>
</gene>
<reference evidence="2 5" key="3">
    <citation type="submission" date="2020-07" db="EMBL/GenBank/DDBJ databases">
        <title>Genomic Encyclopedia of Type Strains, Phase IV (KMG-V): Genome sequencing to study the core and pangenomes of soil and plant-associated prokaryotes.</title>
        <authorList>
            <person name="Whitman W."/>
        </authorList>
    </citation>
    <scope>NUCLEOTIDE SEQUENCE [LARGE SCALE GENOMIC DNA]</scope>
    <source>
        <strain evidence="2 5">C13</strain>
        <strain evidence="3 6">D1</strain>
    </source>
</reference>
<dbReference type="EMBL" id="JACHED010000002">
    <property type="protein sequence ID" value="MBB6497082.1"/>
    <property type="molecule type" value="Genomic_DNA"/>
</dbReference>
<sequence length="64" mass="7187">MKVFIKNAGELSEIELPENAKLKDFIEKIDVKDNLVVRNGEILSETDDLFEKDTLRLVPIVSGG</sequence>
<dbReference type="Proteomes" id="UP000567099">
    <property type="component" value="Unassembled WGS sequence"/>
</dbReference>
<name>A0A2L1C962_METMI</name>
<dbReference type="Proteomes" id="UP000590564">
    <property type="component" value="Unassembled WGS sequence"/>
</dbReference>
<reference evidence="4" key="1">
    <citation type="journal article" date="2018" name="Genome Announc.">
        <title>Complete Genome Sequence of the Methanococcus maripaludis Type Strain JJ (DSM 2067), a Model for Selenoprotein Synthesis in Archaea.</title>
        <authorList>
            <person name="Poehlein A."/>
            <person name="Heym D."/>
            <person name="Quitzke V."/>
            <person name="Fersch J."/>
            <person name="Daniel R."/>
            <person name="Rother M."/>
        </authorList>
    </citation>
    <scope>NUCLEOTIDE SEQUENCE [LARGE SCALE GENOMIC DNA]</scope>
    <source>
        <strain evidence="4">DSM 2067</strain>
    </source>
</reference>
<dbReference type="GeneID" id="36101418"/>
<evidence type="ECO:0000313" key="1">
    <source>
        <dbReference type="EMBL" id="AVB75740.1"/>
    </source>
</evidence>
<dbReference type="EMBL" id="CP026606">
    <property type="protein sequence ID" value="AVB75740.1"/>
    <property type="molecule type" value="Genomic_DNA"/>
</dbReference>
<dbReference type="AlphaFoldDB" id="A0A2L1C962"/>
<dbReference type="InterPro" id="IPR003749">
    <property type="entry name" value="ThiS/MoaD-like"/>
</dbReference>
<dbReference type="CDD" id="cd17506">
    <property type="entry name" value="Ubl_SAMP2_like"/>
    <property type="match status" value="1"/>
</dbReference>
<proteinExistence type="predicted"/>
<organism evidence="1 4">
    <name type="scientific">Methanococcus maripaludis</name>
    <name type="common">Methanococcus deltae</name>
    <dbReference type="NCBI Taxonomy" id="39152"/>
    <lineage>
        <taxon>Archaea</taxon>
        <taxon>Methanobacteriati</taxon>
        <taxon>Methanobacteriota</taxon>
        <taxon>Methanomada group</taxon>
        <taxon>Methanococci</taxon>
        <taxon>Methanococcales</taxon>
        <taxon>Methanococcaceae</taxon>
        <taxon>Methanococcus</taxon>
    </lineage>
</organism>
<dbReference type="SUPFAM" id="SSF54285">
    <property type="entry name" value="MoaD/ThiS"/>
    <property type="match status" value="1"/>
</dbReference>
<evidence type="ECO:0000313" key="6">
    <source>
        <dbReference type="Proteomes" id="UP000590564"/>
    </source>
</evidence>
<evidence type="ECO:0000313" key="4">
    <source>
        <dbReference type="Proteomes" id="UP000239462"/>
    </source>
</evidence>
<dbReference type="Pfam" id="PF02597">
    <property type="entry name" value="ThiS"/>
    <property type="match status" value="1"/>
</dbReference>
<dbReference type="Gene3D" id="3.10.20.30">
    <property type="match status" value="1"/>
</dbReference>
<dbReference type="Proteomes" id="UP000239462">
    <property type="component" value="Chromosome"/>
</dbReference>
<dbReference type="InterPro" id="IPR016155">
    <property type="entry name" value="Mopterin_synth/thiamin_S_b"/>
</dbReference>
<accession>A0A2L1C962</accession>
<dbReference type="InterPro" id="IPR012675">
    <property type="entry name" value="Beta-grasp_dom_sf"/>
</dbReference>
<reference evidence="1" key="2">
    <citation type="submission" date="2018-02" db="EMBL/GenBank/DDBJ databases">
        <title>Complete genome sequence of the Methanococcus maripaludis type strain JJ (DSM 2067), a model for selenoprotein synthesis in Archaea.</title>
        <authorList>
            <person name="Poehlein A."/>
            <person name="Heym D."/>
            <person name="Quitzke V."/>
            <person name="Fersch J."/>
            <person name="Daniel R."/>
            <person name="Rother M."/>
        </authorList>
    </citation>
    <scope>NUCLEOTIDE SEQUENCE [LARGE SCALE GENOMIC DNA]</scope>
    <source>
        <strain evidence="1">DSM 2067</strain>
    </source>
</reference>
<evidence type="ECO:0000313" key="5">
    <source>
        <dbReference type="Proteomes" id="UP000567099"/>
    </source>
</evidence>
<dbReference type="KEGG" id="mmad:MMJJ_03230"/>
<evidence type="ECO:0000313" key="3">
    <source>
        <dbReference type="EMBL" id="MBB6497082.1"/>
    </source>
</evidence>
<protein>
    <submittedName>
        <fullName evidence="2">Sulfur carrier protein</fullName>
    </submittedName>
    <submittedName>
        <fullName evidence="1">ThiS family protein</fullName>
    </submittedName>
</protein>
<dbReference type="RefSeq" id="WP_104837392.1">
    <property type="nucleotide sequence ID" value="NZ_CP026606.1"/>
</dbReference>
<evidence type="ECO:0000313" key="2">
    <source>
        <dbReference type="EMBL" id="MBA2864156.1"/>
    </source>
</evidence>